<keyword evidence="3" id="KW-0732">Signal</keyword>
<gene>
    <name evidence="4" type="ORF">ANANG_G00269490</name>
</gene>
<keyword evidence="2" id="KW-0472">Membrane</keyword>
<keyword evidence="5" id="KW-1185">Reference proteome</keyword>
<feature type="chain" id="PRO_5038646729" description="Ig-like domain-containing protein" evidence="3">
    <location>
        <begin position="30"/>
        <end position="248"/>
    </location>
</feature>
<organism evidence="4 5">
    <name type="scientific">Anguilla anguilla</name>
    <name type="common">European freshwater eel</name>
    <name type="synonym">Muraena anguilla</name>
    <dbReference type="NCBI Taxonomy" id="7936"/>
    <lineage>
        <taxon>Eukaryota</taxon>
        <taxon>Metazoa</taxon>
        <taxon>Chordata</taxon>
        <taxon>Craniata</taxon>
        <taxon>Vertebrata</taxon>
        <taxon>Euteleostomi</taxon>
        <taxon>Actinopterygii</taxon>
        <taxon>Neopterygii</taxon>
        <taxon>Teleostei</taxon>
        <taxon>Anguilliformes</taxon>
        <taxon>Anguillidae</taxon>
        <taxon>Anguilla</taxon>
    </lineage>
</organism>
<evidence type="ECO:0000256" key="1">
    <source>
        <dbReference type="SAM" id="MobiDB-lite"/>
    </source>
</evidence>
<dbReference type="AlphaFoldDB" id="A0A9D3LQQ1"/>
<dbReference type="InterPro" id="IPR052307">
    <property type="entry name" value="EJ_Adhesion_Regulator"/>
</dbReference>
<dbReference type="InterPro" id="IPR013783">
    <property type="entry name" value="Ig-like_fold"/>
</dbReference>
<keyword evidence="2" id="KW-0812">Transmembrane</keyword>
<protein>
    <recommendedName>
        <fullName evidence="6">Ig-like domain-containing protein</fullName>
    </recommendedName>
</protein>
<evidence type="ECO:0000313" key="5">
    <source>
        <dbReference type="Proteomes" id="UP001044222"/>
    </source>
</evidence>
<dbReference type="EMBL" id="JAFIRN010000015">
    <property type="protein sequence ID" value="KAG5835189.1"/>
    <property type="molecule type" value="Genomic_DNA"/>
</dbReference>
<feature type="region of interest" description="Disordered" evidence="1">
    <location>
        <begin position="137"/>
        <end position="174"/>
    </location>
</feature>
<comment type="caution">
    <text evidence="4">The sequence shown here is derived from an EMBL/GenBank/DDBJ whole genome shotgun (WGS) entry which is preliminary data.</text>
</comment>
<evidence type="ECO:0000256" key="3">
    <source>
        <dbReference type="SAM" id="SignalP"/>
    </source>
</evidence>
<evidence type="ECO:0000313" key="4">
    <source>
        <dbReference type="EMBL" id="KAG5835189.1"/>
    </source>
</evidence>
<dbReference type="PANTHER" id="PTHR44468:SF1">
    <property type="entry name" value="V-SET AND IMMUNOGLOBULIN DOMAIN CONTAINING 8A ISOFORM 1"/>
    <property type="match status" value="1"/>
</dbReference>
<keyword evidence="2" id="KW-1133">Transmembrane helix</keyword>
<sequence>MSKGVSSYKGASLCLSVCLSVCLSDSITGELHISNHSEALSGMYRCEASNAVGKEHCRYTLRAEKPPSRAGVIAGTVIGVLLLLLILVLLIFLLICRYGKRCKDKEVANDIREDSPPPVSRPHSRISSFRPGVAYTSVQSPQPWGSQSSAVTSQTPANSKPRPPSARGTRKHLRQQIRAPCLSTGAWAGGGGEGGSWTHLRQQIRAPHLKDGNAAMRVLHSVTVSLSCRFVTRVVWRSEVKASDGGNT</sequence>
<accession>A0A9D3LQQ1</accession>
<dbReference type="InterPro" id="IPR036179">
    <property type="entry name" value="Ig-like_dom_sf"/>
</dbReference>
<evidence type="ECO:0008006" key="6">
    <source>
        <dbReference type="Google" id="ProtNLM"/>
    </source>
</evidence>
<reference evidence="4" key="1">
    <citation type="submission" date="2021-01" db="EMBL/GenBank/DDBJ databases">
        <title>A chromosome-scale assembly of European eel, Anguilla anguilla.</title>
        <authorList>
            <person name="Henkel C."/>
            <person name="Jong-Raadsen S.A."/>
            <person name="Dufour S."/>
            <person name="Weltzien F.-A."/>
            <person name="Palstra A.P."/>
            <person name="Pelster B."/>
            <person name="Spaink H.P."/>
            <person name="Van Den Thillart G.E."/>
            <person name="Jansen H."/>
            <person name="Zahm M."/>
            <person name="Klopp C."/>
            <person name="Cedric C."/>
            <person name="Louis A."/>
            <person name="Berthelot C."/>
            <person name="Parey E."/>
            <person name="Roest Crollius H."/>
            <person name="Montfort J."/>
            <person name="Robinson-Rechavi M."/>
            <person name="Bucao C."/>
            <person name="Bouchez O."/>
            <person name="Gislard M."/>
            <person name="Lluch J."/>
            <person name="Milhes M."/>
            <person name="Lampietro C."/>
            <person name="Lopez Roques C."/>
            <person name="Donnadieu C."/>
            <person name="Braasch I."/>
            <person name="Desvignes T."/>
            <person name="Postlethwait J."/>
            <person name="Bobe J."/>
            <person name="Guiguen Y."/>
            <person name="Dirks R."/>
        </authorList>
    </citation>
    <scope>NUCLEOTIDE SEQUENCE</scope>
    <source>
        <strain evidence="4">Tag_6206</strain>
        <tissue evidence="4">Liver</tissue>
    </source>
</reference>
<feature type="compositionally biased region" description="Polar residues" evidence="1">
    <location>
        <begin position="137"/>
        <end position="158"/>
    </location>
</feature>
<dbReference type="Proteomes" id="UP001044222">
    <property type="component" value="Chromosome 15"/>
</dbReference>
<dbReference type="SUPFAM" id="SSF48726">
    <property type="entry name" value="Immunoglobulin"/>
    <property type="match status" value="1"/>
</dbReference>
<dbReference type="Gene3D" id="2.60.40.10">
    <property type="entry name" value="Immunoglobulins"/>
    <property type="match status" value="1"/>
</dbReference>
<name>A0A9D3LQQ1_ANGAN</name>
<feature type="signal peptide" evidence="3">
    <location>
        <begin position="1"/>
        <end position="29"/>
    </location>
</feature>
<feature type="transmembrane region" description="Helical" evidence="2">
    <location>
        <begin position="72"/>
        <end position="95"/>
    </location>
</feature>
<evidence type="ECO:0000256" key="2">
    <source>
        <dbReference type="SAM" id="Phobius"/>
    </source>
</evidence>
<proteinExistence type="predicted"/>
<dbReference type="PANTHER" id="PTHR44468">
    <property type="entry name" value="COXSACKIEVIRUS AND ADENOVIRUS RECEPTOR-RELATED"/>
    <property type="match status" value="1"/>
</dbReference>